<dbReference type="Pfam" id="PF08242">
    <property type="entry name" value="Methyltransf_12"/>
    <property type="match status" value="1"/>
</dbReference>
<protein>
    <recommendedName>
        <fullName evidence="1">Methyltransferase type 12 domain-containing protein</fullName>
    </recommendedName>
</protein>
<feature type="domain" description="Methyltransferase type 12" evidence="1">
    <location>
        <begin position="56"/>
        <end position="139"/>
    </location>
</feature>
<reference evidence="2 3" key="1">
    <citation type="journal article" date="2015" name="Microbiome">
        <title>Genomic resolution of linkages in carbon, nitrogen, and sulfur cycling among widespread estuary sediment bacteria.</title>
        <authorList>
            <person name="Baker B.J."/>
            <person name="Lazar C.S."/>
            <person name="Teske A.P."/>
            <person name="Dick G.J."/>
        </authorList>
    </citation>
    <scope>NUCLEOTIDE SEQUENCE [LARGE SCALE GENOMIC DNA]</scope>
    <source>
        <strain evidence="2">SM1_77</strain>
    </source>
</reference>
<dbReference type="Gene3D" id="3.40.50.150">
    <property type="entry name" value="Vaccinia Virus protein VP39"/>
    <property type="match status" value="1"/>
</dbReference>
<gene>
    <name evidence="2" type="ORF">AMJ74_00815</name>
</gene>
<dbReference type="InterPro" id="IPR013217">
    <property type="entry name" value="Methyltransf_12"/>
</dbReference>
<comment type="caution">
    <text evidence="2">The sequence shown here is derived from an EMBL/GenBank/DDBJ whole genome shotgun (WGS) entry which is preliminary data.</text>
</comment>
<dbReference type="SUPFAM" id="SSF53335">
    <property type="entry name" value="S-adenosyl-L-methionine-dependent methyltransferases"/>
    <property type="match status" value="1"/>
</dbReference>
<dbReference type="EMBL" id="LJVE01000006">
    <property type="protein sequence ID" value="KPL15752.1"/>
    <property type="molecule type" value="Genomic_DNA"/>
</dbReference>
<dbReference type="InterPro" id="IPR029063">
    <property type="entry name" value="SAM-dependent_MTases_sf"/>
</dbReference>
<evidence type="ECO:0000313" key="2">
    <source>
        <dbReference type="EMBL" id="KPL15752.1"/>
    </source>
</evidence>
<proteinExistence type="predicted"/>
<dbReference type="Proteomes" id="UP000050975">
    <property type="component" value="Unassembled WGS sequence"/>
</dbReference>
<organism evidence="2 3">
    <name type="scientific">candidate division WOR_3 bacterium SM1_77</name>
    <dbReference type="NCBI Taxonomy" id="1703778"/>
    <lineage>
        <taxon>Bacteria</taxon>
        <taxon>Bacteria division WOR-3</taxon>
    </lineage>
</organism>
<accession>A0A0S8K1H9</accession>
<evidence type="ECO:0000259" key="1">
    <source>
        <dbReference type="Pfam" id="PF08242"/>
    </source>
</evidence>
<evidence type="ECO:0000313" key="3">
    <source>
        <dbReference type="Proteomes" id="UP000050975"/>
    </source>
</evidence>
<dbReference type="AlphaFoldDB" id="A0A0S8K1H9"/>
<name>A0A0S8K1H9_UNCW3</name>
<sequence>MKEQKLREAWQEPIHADFFDARARHSLRLLRRAYENFNEFRLFVENKEYIRGRHFVEIGCATGELYRYLCHYHPEFSYRGFDISRPAIERAIQKYPYGHFDVCEFDLSDVIAANLNPAVVWARDVVLHQPDPFEYLSRLLPISNEVTILRLRTRDKGVTVRDAELSCQWHYNHWVPYMVLNVDEAIEIICQAVPVKRMIIMKNYVQLGGWHNRFLPKECYYPETGTAETAVYIVRSENPRPNAEIIISSRKELHTVYPVWLHGIVSRLRRKLSRIMI</sequence>